<keyword evidence="3" id="KW-0805">Transcription regulation</keyword>
<feature type="compositionally biased region" description="Low complexity" evidence="6">
    <location>
        <begin position="9"/>
        <end position="20"/>
    </location>
</feature>
<dbReference type="InterPro" id="IPR050370">
    <property type="entry name" value="HES_HEY"/>
</dbReference>
<dbReference type="GO" id="GO:0006355">
    <property type="term" value="P:regulation of DNA-templated transcription"/>
    <property type="evidence" value="ECO:0007669"/>
    <property type="project" value="InterPro"/>
</dbReference>
<reference evidence="9 10" key="1">
    <citation type="journal article" date="2018" name="G3 (Bethesda)">
        <title>A High-Quality Reference Genome for the Invasive Mosquitofish Gambusia affinis Using a Chicago Library.</title>
        <authorList>
            <person name="Hoffberg S.L."/>
            <person name="Troendle N.J."/>
            <person name="Glenn T.C."/>
            <person name="Mahmud O."/>
            <person name="Louha S."/>
            <person name="Chalopin D."/>
            <person name="Bennetzen J.L."/>
            <person name="Mauricio R."/>
        </authorList>
    </citation>
    <scope>NUCLEOTIDE SEQUENCE [LARGE SCALE GENOMIC DNA]</scope>
    <source>
        <strain evidence="9">NE01/NJP1002.9</strain>
        <tissue evidence="9">Muscle</tissue>
    </source>
</reference>
<comment type="subcellular location">
    <subcellularLocation>
        <location evidence="1">Nucleus</location>
    </subcellularLocation>
</comment>
<dbReference type="AlphaFoldDB" id="A0A315US34"/>
<dbReference type="Pfam" id="PF00010">
    <property type="entry name" value="HLH"/>
    <property type="match status" value="1"/>
</dbReference>
<feature type="compositionally biased region" description="Basic and acidic residues" evidence="6">
    <location>
        <begin position="26"/>
        <end position="35"/>
    </location>
</feature>
<dbReference type="SUPFAM" id="SSF47459">
    <property type="entry name" value="HLH, helix-loop-helix DNA-binding domain"/>
    <property type="match status" value="1"/>
</dbReference>
<dbReference type="Gene3D" id="6.10.250.980">
    <property type="match status" value="1"/>
</dbReference>
<feature type="region of interest" description="Disordered" evidence="6">
    <location>
        <begin position="1"/>
        <end position="45"/>
    </location>
</feature>
<keyword evidence="10" id="KW-1185">Reference proteome</keyword>
<dbReference type="InterPro" id="IPR003650">
    <property type="entry name" value="Orange_dom"/>
</dbReference>
<dbReference type="GO" id="GO:0003677">
    <property type="term" value="F:DNA binding"/>
    <property type="evidence" value="ECO:0007669"/>
    <property type="project" value="InterPro"/>
</dbReference>
<gene>
    <name evidence="9" type="ORF">CCH79_00015004</name>
</gene>
<proteinExistence type="predicted"/>
<dbReference type="SMART" id="SM00353">
    <property type="entry name" value="HLH"/>
    <property type="match status" value="1"/>
</dbReference>
<comment type="caution">
    <text evidence="9">The sequence shown here is derived from an EMBL/GenBank/DDBJ whole genome shotgun (WGS) entry which is preliminary data.</text>
</comment>
<dbReference type="GO" id="GO:0046983">
    <property type="term" value="F:protein dimerization activity"/>
    <property type="evidence" value="ECO:0007669"/>
    <property type="project" value="InterPro"/>
</dbReference>
<dbReference type="EMBL" id="NHOQ01002824">
    <property type="protein sequence ID" value="PWA14537.1"/>
    <property type="molecule type" value="Genomic_DNA"/>
</dbReference>
<evidence type="ECO:0000256" key="4">
    <source>
        <dbReference type="ARBA" id="ARBA00023163"/>
    </source>
</evidence>
<feature type="domain" description="Orange" evidence="8">
    <location>
        <begin position="157"/>
        <end position="190"/>
    </location>
</feature>
<keyword evidence="5" id="KW-0539">Nucleus</keyword>
<dbReference type="SUPFAM" id="SSF158457">
    <property type="entry name" value="Orange domain-like"/>
    <property type="match status" value="1"/>
</dbReference>
<evidence type="ECO:0000259" key="7">
    <source>
        <dbReference type="PROSITE" id="PS50888"/>
    </source>
</evidence>
<evidence type="ECO:0000256" key="1">
    <source>
        <dbReference type="ARBA" id="ARBA00004123"/>
    </source>
</evidence>
<keyword evidence="2" id="KW-0678">Repressor</keyword>
<dbReference type="SMART" id="SM00511">
    <property type="entry name" value="ORANGE"/>
    <property type="match status" value="1"/>
</dbReference>
<evidence type="ECO:0000259" key="8">
    <source>
        <dbReference type="PROSITE" id="PS51054"/>
    </source>
</evidence>
<evidence type="ECO:0000256" key="2">
    <source>
        <dbReference type="ARBA" id="ARBA00022491"/>
    </source>
</evidence>
<dbReference type="PANTHER" id="PTHR10985">
    <property type="entry name" value="BASIC HELIX-LOOP-HELIX TRANSCRIPTION FACTOR, HES-RELATED"/>
    <property type="match status" value="1"/>
</dbReference>
<dbReference type="PROSITE" id="PS51054">
    <property type="entry name" value="ORANGE"/>
    <property type="match status" value="1"/>
</dbReference>
<accession>A0A315US34</accession>
<dbReference type="PROSITE" id="PS50888">
    <property type="entry name" value="BHLH"/>
    <property type="match status" value="1"/>
</dbReference>
<feature type="domain" description="BHLH" evidence="7">
    <location>
        <begin position="34"/>
        <end position="123"/>
    </location>
</feature>
<keyword evidence="4" id="KW-0804">Transcription</keyword>
<dbReference type="InterPro" id="IPR036638">
    <property type="entry name" value="HLH_DNA-bd_sf"/>
</dbReference>
<dbReference type="Gene3D" id="4.10.280.10">
    <property type="entry name" value="Helix-loop-helix DNA-binding domain"/>
    <property type="match status" value="1"/>
</dbReference>
<organism evidence="9 10">
    <name type="scientific">Gambusia affinis</name>
    <name type="common">Western mosquitofish</name>
    <name type="synonym">Heterandria affinis</name>
    <dbReference type="NCBI Taxonomy" id="33528"/>
    <lineage>
        <taxon>Eukaryota</taxon>
        <taxon>Metazoa</taxon>
        <taxon>Chordata</taxon>
        <taxon>Craniata</taxon>
        <taxon>Vertebrata</taxon>
        <taxon>Euteleostomi</taxon>
        <taxon>Actinopterygii</taxon>
        <taxon>Neopterygii</taxon>
        <taxon>Teleostei</taxon>
        <taxon>Neoteleostei</taxon>
        <taxon>Acanthomorphata</taxon>
        <taxon>Ovalentaria</taxon>
        <taxon>Atherinomorphae</taxon>
        <taxon>Cyprinodontiformes</taxon>
        <taxon>Poeciliidae</taxon>
        <taxon>Poeciliinae</taxon>
        <taxon>Gambusia</taxon>
    </lineage>
</organism>
<evidence type="ECO:0000256" key="5">
    <source>
        <dbReference type="ARBA" id="ARBA00023242"/>
    </source>
</evidence>
<name>A0A315US34_GAMAF</name>
<dbReference type="Proteomes" id="UP000250572">
    <property type="component" value="Unassembled WGS sequence"/>
</dbReference>
<protein>
    <recommendedName>
        <fullName evidence="11">BHLH domain-containing protein</fullName>
    </recommendedName>
</protein>
<evidence type="ECO:0000256" key="3">
    <source>
        <dbReference type="ARBA" id="ARBA00023015"/>
    </source>
</evidence>
<dbReference type="CDD" id="cd11459">
    <property type="entry name" value="bHLH-O_HES1_4"/>
    <property type="match status" value="1"/>
</dbReference>
<evidence type="ECO:0000313" key="10">
    <source>
        <dbReference type="Proteomes" id="UP000250572"/>
    </source>
</evidence>
<dbReference type="STRING" id="33528.ENSGAFP00000023231"/>
<dbReference type="InterPro" id="IPR011598">
    <property type="entry name" value="bHLH_dom"/>
</dbReference>
<dbReference type="GO" id="GO:0005634">
    <property type="term" value="C:nucleus"/>
    <property type="evidence" value="ECO:0007669"/>
    <property type="project" value="UniProtKB-SubCell"/>
</dbReference>
<dbReference type="Pfam" id="PF07527">
    <property type="entry name" value="Hairy_orange"/>
    <property type="match status" value="1"/>
</dbReference>
<evidence type="ECO:0000313" key="9">
    <source>
        <dbReference type="EMBL" id="PWA14537.1"/>
    </source>
</evidence>
<evidence type="ECO:0000256" key="6">
    <source>
        <dbReference type="SAM" id="MobiDB-lite"/>
    </source>
</evidence>
<evidence type="ECO:0008006" key="11">
    <source>
        <dbReference type="Google" id="ProtNLM"/>
    </source>
</evidence>
<sequence length="324" mass="34843">MPADMMEKSSSSPVAATPASMNTTPDKPKTASEHRKSSKPIMEKRRRARINESLGQLKTLILDALKKDVSTQPSSWILINAQAVCVSHGKTVRVRFAPPQSSRHSKLEKADILEMTVKHLRNLQRAQMTVISSCFLPPPVCFSLAALNTDPSILGKYRAGFSECMNEVTRFLSTCEGVNTEVRTRLLGHLASCMTQINAINYPSQHQHQHQLPPAAGSTHPSFAQSMVQIPSSSPQVLPMNPASCKGGSPPASLPSDATKVYGGFQIVPATDGQFAFLIPNAAFAPNGPVIPVYANNMSTPVPVPAAVSPGAPSANTDSVWRPW</sequence>